<feature type="region of interest" description="Disordered" evidence="1">
    <location>
        <begin position="273"/>
        <end position="309"/>
    </location>
</feature>
<feature type="transmembrane region" description="Helical" evidence="2">
    <location>
        <begin position="69"/>
        <end position="89"/>
    </location>
</feature>
<sequence length="309" mass="35877">MSIYNLLFEQILNFFTWSSKKEDYLIANNKKIYLCLFRLMIIGPVYMVSIFALVSLFGKTDFHNKETMVVFYLSIILLLPLLLLLLLNIRREENISDKILKFVLTFLITKDSIGVDFLPIKAVLHAVGGLAYILLSTVLSLYVIHFSLNRNLLEYISQEGHEKSLLVSLVILHSSIYFFILIYGSPEETKKQKFKKVRRKFILWLFSMVITIGYVVISIFKGYSTLHPVYFIFIILIAMERTIANYKALTELLSSLGFYEECLKGFKGKKRRSCRSRRTGRTGRTRTNRTRTGRTGRSRRSGRTGRTNI</sequence>
<evidence type="ECO:0000313" key="4">
    <source>
        <dbReference type="Proteomes" id="UP000199087"/>
    </source>
</evidence>
<evidence type="ECO:0000256" key="1">
    <source>
        <dbReference type="SAM" id="MobiDB-lite"/>
    </source>
</evidence>
<evidence type="ECO:0000313" key="3">
    <source>
        <dbReference type="EMBL" id="CRK80395.1"/>
    </source>
</evidence>
<protein>
    <submittedName>
        <fullName evidence="3">Uncharacterized protein</fullName>
    </submittedName>
</protein>
<organism evidence="3 4">
    <name type="scientific">Neobacillus massiliamazoniensis</name>
    <dbReference type="NCBI Taxonomy" id="1499688"/>
    <lineage>
        <taxon>Bacteria</taxon>
        <taxon>Bacillati</taxon>
        <taxon>Bacillota</taxon>
        <taxon>Bacilli</taxon>
        <taxon>Bacillales</taxon>
        <taxon>Bacillaceae</taxon>
        <taxon>Neobacillus</taxon>
    </lineage>
</organism>
<dbReference type="AlphaFoldDB" id="A0A0U1NQY9"/>
<feature type="transmembrane region" description="Helical" evidence="2">
    <location>
        <begin position="226"/>
        <end position="244"/>
    </location>
</feature>
<dbReference type="EMBL" id="CVRB01000001">
    <property type="protein sequence ID" value="CRK80395.1"/>
    <property type="molecule type" value="Genomic_DNA"/>
</dbReference>
<name>A0A0U1NQY9_9BACI</name>
<proteinExistence type="predicted"/>
<feature type="transmembrane region" description="Helical" evidence="2">
    <location>
        <begin position="164"/>
        <end position="182"/>
    </location>
</feature>
<keyword evidence="2" id="KW-1133">Transmembrane helix</keyword>
<feature type="compositionally biased region" description="Basic residues" evidence="1">
    <location>
        <begin position="273"/>
        <end position="303"/>
    </location>
</feature>
<keyword evidence="4" id="KW-1185">Reference proteome</keyword>
<dbReference type="OrthoDB" id="9960654at2"/>
<evidence type="ECO:0000256" key="2">
    <source>
        <dbReference type="SAM" id="Phobius"/>
    </source>
</evidence>
<feature type="transmembrane region" description="Helical" evidence="2">
    <location>
        <begin position="35"/>
        <end position="57"/>
    </location>
</feature>
<gene>
    <name evidence="3" type="ORF">BN000_00278</name>
</gene>
<keyword evidence="2" id="KW-0472">Membrane</keyword>
<keyword evidence="2" id="KW-0812">Transmembrane</keyword>
<dbReference type="RefSeq" id="WP_090629828.1">
    <property type="nucleotide sequence ID" value="NZ_CVRB01000001.1"/>
</dbReference>
<feature type="transmembrane region" description="Helical" evidence="2">
    <location>
        <begin position="202"/>
        <end position="220"/>
    </location>
</feature>
<reference evidence="4" key="1">
    <citation type="submission" date="2015-05" db="EMBL/GenBank/DDBJ databases">
        <authorList>
            <person name="Urmite Genomes"/>
        </authorList>
    </citation>
    <scope>NUCLEOTIDE SEQUENCE [LARGE SCALE GENOMIC DNA]</scope>
    <source>
        <strain evidence="4">LF1</strain>
    </source>
</reference>
<feature type="transmembrane region" description="Helical" evidence="2">
    <location>
        <begin position="122"/>
        <end position="144"/>
    </location>
</feature>
<dbReference type="Proteomes" id="UP000199087">
    <property type="component" value="Unassembled WGS sequence"/>
</dbReference>
<accession>A0A0U1NQY9</accession>